<sequence length="268" mass="30358">MTWFLARHRRRFLNAGMEDTVRWCAGPDKTVLGNHRTDQYWIEIFAPSAAPVSAGIARLFLETLKLAGGWDYEAVARLINNLRATTAFLPDRDIPSLAHALRRLQDREIVCITAASKLAQLVFPAAEVHIRQELSWQAILSRQQHPLSGMALQNAQDWYASAQDYVSYHAECRRILAGEMTRADFIEAAEVVTSLLRTVPGPLSDPAIPDAFFQRYLLDKMLFHEGWHIKFGRIANCDESIPVNDQLRPGLYQRLRSYIRLGASEAIA</sequence>
<protein>
    <submittedName>
        <fullName evidence="1">Uncharacterized protein</fullName>
    </submittedName>
</protein>
<gene>
    <name evidence="1" type="ORF">GGR39_003362</name>
</gene>
<dbReference type="RefSeq" id="WP_221226202.1">
    <property type="nucleotide sequence ID" value="NZ_JACIDY010000014.1"/>
</dbReference>
<reference evidence="1 2" key="1">
    <citation type="submission" date="2020-08" db="EMBL/GenBank/DDBJ databases">
        <title>Genomic Encyclopedia of Type Strains, Phase IV (KMG-IV): sequencing the most valuable type-strain genomes for metagenomic binning, comparative biology and taxonomic classification.</title>
        <authorList>
            <person name="Goeker M."/>
        </authorList>
    </citation>
    <scope>NUCLEOTIDE SEQUENCE [LARGE SCALE GENOMIC DNA]</scope>
    <source>
        <strain evidence="1 2">DSM 27568</strain>
    </source>
</reference>
<evidence type="ECO:0000313" key="2">
    <source>
        <dbReference type="Proteomes" id="UP000561459"/>
    </source>
</evidence>
<organism evidence="1 2">
    <name type="scientific">Novosphingobium fluoreni</name>
    <dbReference type="NCBI Taxonomy" id="1391222"/>
    <lineage>
        <taxon>Bacteria</taxon>
        <taxon>Pseudomonadati</taxon>
        <taxon>Pseudomonadota</taxon>
        <taxon>Alphaproteobacteria</taxon>
        <taxon>Sphingomonadales</taxon>
        <taxon>Sphingomonadaceae</taxon>
        <taxon>Novosphingobium</taxon>
    </lineage>
</organism>
<dbReference type="AlphaFoldDB" id="A0A7W6C8S8"/>
<dbReference type="EMBL" id="JACIDY010000014">
    <property type="protein sequence ID" value="MBB3941681.1"/>
    <property type="molecule type" value="Genomic_DNA"/>
</dbReference>
<evidence type="ECO:0000313" key="1">
    <source>
        <dbReference type="EMBL" id="MBB3941681.1"/>
    </source>
</evidence>
<dbReference type="Proteomes" id="UP000561459">
    <property type="component" value="Unassembled WGS sequence"/>
</dbReference>
<name>A0A7W6C8S8_9SPHN</name>
<keyword evidence="2" id="KW-1185">Reference proteome</keyword>
<comment type="caution">
    <text evidence="1">The sequence shown here is derived from an EMBL/GenBank/DDBJ whole genome shotgun (WGS) entry which is preliminary data.</text>
</comment>
<proteinExistence type="predicted"/>
<accession>A0A7W6C8S8</accession>